<evidence type="ECO:0000259" key="15">
    <source>
        <dbReference type="PROSITE" id="PS50006"/>
    </source>
</evidence>
<evidence type="ECO:0000256" key="7">
    <source>
        <dbReference type="ARBA" id="ARBA00022737"/>
    </source>
</evidence>
<dbReference type="Pfam" id="PF16770">
    <property type="entry name" value="RTT107_BRCT_5"/>
    <property type="match status" value="1"/>
</dbReference>
<evidence type="ECO:0000256" key="8">
    <source>
        <dbReference type="ARBA" id="ARBA00022763"/>
    </source>
</evidence>
<keyword evidence="7" id="KW-0677">Repeat</keyword>
<keyword evidence="13" id="KW-0131">Cell cycle</keyword>
<keyword evidence="8" id="KW-0227">DNA damage</keyword>
<feature type="region of interest" description="Disordered" evidence="14">
    <location>
        <begin position="1"/>
        <end position="24"/>
    </location>
</feature>
<protein>
    <recommendedName>
        <fullName evidence="3">Mediator of DNA damage checkpoint protein 1</fullName>
    </recommendedName>
</protein>
<feature type="compositionally biased region" description="Polar residues" evidence="14">
    <location>
        <begin position="823"/>
        <end position="833"/>
    </location>
</feature>
<evidence type="ECO:0000256" key="11">
    <source>
        <dbReference type="ARBA" id="ARBA00023204"/>
    </source>
</evidence>
<reference evidence="18" key="2">
    <citation type="submission" date="2025-08" db="UniProtKB">
        <authorList>
            <consortium name="RefSeq"/>
        </authorList>
    </citation>
    <scope>IDENTIFICATION</scope>
    <source>
        <strain evidence="18">S238N-H82</strain>
        <tissue evidence="18">Testes</tissue>
    </source>
</reference>
<evidence type="ECO:0000256" key="5">
    <source>
        <dbReference type="ARBA" id="ARBA00022499"/>
    </source>
</evidence>
<keyword evidence="12" id="KW-0539">Nucleus</keyword>
<feature type="compositionally biased region" description="Acidic residues" evidence="14">
    <location>
        <begin position="535"/>
        <end position="548"/>
    </location>
</feature>
<proteinExistence type="predicted"/>
<dbReference type="InterPro" id="IPR008984">
    <property type="entry name" value="SMAD_FHA_dom_sf"/>
</dbReference>
<dbReference type="Gene3D" id="3.40.50.10190">
    <property type="entry name" value="BRCT domain"/>
    <property type="match status" value="2"/>
</dbReference>
<dbReference type="SMART" id="SM00292">
    <property type="entry name" value="BRCT"/>
    <property type="match status" value="2"/>
</dbReference>
<feature type="compositionally biased region" description="Low complexity" evidence="14">
    <location>
        <begin position="1128"/>
        <end position="1143"/>
    </location>
</feature>
<dbReference type="PROSITE" id="PS50006">
    <property type="entry name" value="FHA_DOMAIN"/>
    <property type="match status" value="1"/>
</dbReference>
<feature type="compositionally biased region" description="Acidic residues" evidence="14">
    <location>
        <begin position="733"/>
        <end position="756"/>
    </location>
</feature>
<keyword evidence="5" id="KW-1017">Isopeptide bond</keyword>
<feature type="compositionally biased region" description="Polar residues" evidence="14">
    <location>
        <begin position="1001"/>
        <end position="1010"/>
    </location>
</feature>
<evidence type="ECO:0000256" key="14">
    <source>
        <dbReference type="SAM" id="MobiDB-lite"/>
    </source>
</evidence>
<feature type="compositionally biased region" description="Acidic residues" evidence="14">
    <location>
        <begin position="497"/>
        <end position="506"/>
    </location>
</feature>
<gene>
    <name evidence="18" type="primary">LOC118432059</name>
</gene>
<evidence type="ECO:0000256" key="12">
    <source>
        <dbReference type="ARBA" id="ARBA00023242"/>
    </source>
</evidence>
<dbReference type="GeneID" id="118432059"/>
<feature type="compositionally biased region" description="Polar residues" evidence="14">
    <location>
        <begin position="439"/>
        <end position="467"/>
    </location>
</feature>
<feature type="compositionally biased region" description="Acidic residues" evidence="14">
    <location>
        <begin position="1205"/>
        <end position="1218"/>
    </location>
</feature>
<feature type="compositionally biased region" description="Basic and acidic residues" evidence="14">
    <location>
        <begin position="511"/>
        <end position="521"/>
    </location>
</feature>
<feature type="region of interest" description="Disordered" evidence="14">
    <location>
        <begin position="722"/>
        <end position="1449"/>
    </location>
</feature>
<evidence type="ECO:0000256" key="3">
    <source>
        <dbReference type="ARBA" id="ARBA00015014"/>
    </source>
</evidence>
<dbReference type="InterPro" id="IPR036420">
    <property type="entry name" value="BRCT_dom_sf"/>
</dbReference>
<dbReference type="Gene3D" id="2.60.200.20">
    <property type="match status" value="1"/>
</dbReference>
<dbReference type="InterPro" id="IPR000253">
    <property type="entry name" value="FHA_dom"/>
</dbReference>
<dbReference type="CDD" id="cd22665">
    <property type="entry name" value="FHA_MDC1"/>
    <property type="match status" value="1"/>
</dbReference>
<dbReference type="OrthoDB" id="342264at2759"/>
<feature type="region of interest" description="Disordered" evidence="14">
    <location>
        <begin position="1646"/>
        <end position="1666"/>
    </location>
</feature>
<feature type="compositionally biased region" description="Basic and acidic residues" evidence="14">
    <location>
        <begin position="1179"/>
        <end position="1195"/>
    </location>
</feature>
<evidence type="ECO:0000256" key="2">
    <source>
        <dbReference type="ARBA" id="ARBA00004286"/>
    </source>
</evidence>
<feature type="compositionally biased region" description="Low complexity" evidence="14">
    <location>
        <begin position="1380"/>
        <end position="1392"/>
    </location>
</feature>
<dbReference type="RefSeq" id="XP_035699463.1">
    <property type="nucleotide sequence ID" value="XM_035843570.1"/>
</dbReference>
<reference evidence="17" key="1">
    <citation type="journal article" date="2020" name="Nat. Ecol. Evol.">
        <title>Deeply conserved synteny resolves early events in vertebrate evolution.</title>
        <authorList>
            <person name="Simakov O."/>
            <person name="Marletaz F."/>
            <person name="Yue J.X."/>
            <person name="O'Connell B."/>
            <person name="Jenkins J."/>
            <person name="Brandt A."/>
            <person name="Calef R."/>
            <person name="Tung C.H."/>
            <person name="Huang T.K."/>
            <person name="Schmutz J."/>
            <person name="Satoh N."/>
            <person name="Yu J.K."/>
            <person name="Putnam N.H."/>
            <person name="Green R.E."/>
            <person name="Rokhsar D.S."/>
        </authorList>
    </citation>
    <scope>NUCLEOTIDE SEQUENCE [LARGE SCALE GENOMIC DNA]</scope>
    <source>
        <strain evidence="17">S238N-H82</strain>
    </source>
</reference>
<comment type="subcellular location">
    <subcellularLocation>
        <location evidence="2">Chromosome</location>
    </subcellularLocation>
    <subcellularLocation>
        <location evidence="1">Nucleus</location>
    </subcellularLocation>
</comment>
<evidence type="ECO:0000256" key="1">
    <source>
        <dbReference type="ARBA" id="ARBA00004123"/>
    </source>
</evidence>
<dbReference type="SUPFAM" id="SSF52113">
    <property type="entry name" value="BRCT domain"/>
    <property type="match status" value="2"/>
</dbReference>
<dbReference type="GO" id="GO:0006281">
    <property type="term" value="P:DNA repair"/>
    <property type="evidence" value="ECO:0007669"/>
    <property type="project" value="UniProtKB-KW"/>
</dbReference>
<dbReference type="CDD" id="cd18441">
    <property type="entry name" value="BRCT_MDC1_rpt2"/>
    <property type="match status" value="1"/>
</dbReference>
<dbReference type="InterPro" id="IPR001357">
    <property type="entry name" value="BRCT_dom"/>
</dbReference>
<keyword evidence="4" id="KW-0158">Chromosome</keyword>
<feature type="compositionally biased region" description="Polar residues" evidence="14">
    <location>
        <begin position="377"/>
        <end position="390"/>
    </location>
</feature>
<evidence type="ECO:0000313" key="18">
    <source>
        <dbReference type="RefSeq" id="XP_035699463.1"/>
    </source>
</evidence>
<dbReference type="Proteomes" id="UP000001554">
    <property type="component" value="Chromosome 2"/>
</dbReference>
<feature type="compositionally biased region" description="Acidic residues" evidence="14">
    <location>
        <begin position="315"/>
        <end position="324"/>
    </location>
</feature>
<dbReference type="KEGG" id="bfo:118432059"/>
<dbReference type="Pfam" id="PF16589">
    <property type="entry name" value="BRCT_2"/>
    <property type="match status" value="1"/>
</dbReference>
<keyword evidence="17" id="KW-1185">Reference proteome</keyword>
<keyword evidence="6" id="KW-0597">Phosphoprotein</keyword>
<dbReference type="OMA" id="PRTRQNE"/>
<feature type="compositionally biased region" description="Basic and acidic residues" evidence="14">
    <location>
        <begin position="1315"/>
        <end position="1332"/>
    </location>
</feature>
<evidence type="ECO:0000256" key="13">
    <source>
        <dbReference type="ARBA" id="ARBA00023306"/>
    </source>
</evidence>
<feature type="region of interest" description="Disordered" evidence="14">
    <location>
        <begin position="667"/>
        <end position="701"/>
    </location>
</feature>
<feature type="compositionally biased region" description="Acidic residues" evidence="14">
    <location>
        <begin position="680"/>
        <end position="690"/>
    </location>
</feature>
<feature type="domain" description="BRCT" evidence="16">
    <location>
        <begin position="1450"/>
        <end position="1528"/>
    </location>
</feature>
<keyword evidence="10" id="KW-0007">Acetylation</keyword>
<evidence type="ECO:0000256" key="4">
    <source>
        <dbReference type="ARBA" id="ARBA00022454"/>
    </source>
</evidence>
<evidence type="ECO:0000313" key="17">
    <source>
        <dbReference type="Proteomes" id="UP000001554"/>
    </source>
</evidence>
<keyword evidence="9" id="KW-0832">Ubl conjugation</keyword>
<dbReference type="SMART" id="SM00240">
    <property type="entry name" value="FHA"/>
    <property type="match status" value="1"/>
</dbReference>
<dbReference type="SUPFAM" id="SSF49879">
    <property type="entry name" value="SMAD/FHA domain"/>
    <property type="match status" value="1"/>
</dbReference>
<name>A0A9J7MDX5_BRAFL</name>
<dbReference type="GO" id="GO:0005634">
    <property type="term" value="C:nucleus"/>
    <property type="evidence" value="ECO:0000318"/>
    <property type="project" value="GO_Central"/>
</dbReference>
<sequence>MDLDQTQAINWDQYEDSTDDELDTDPKPVAHLKVMCQRGFPETLFPIHQGDNLIGRSDTCNVHVPLTSLSKKHACIEVRGDTHFIYDCGSRNRTRRGEKLFLVPNQRYELQHGVKLYFADVSCEYVREEQPAVQESADDSGSETGSESLFTGLSEEQQPDNDKPNQIPKTPAGPTLEQTRLYVEESDSDGEGGGRKSINTSDFIVQDSQPTPQPGKLAIPLVFGTPEKEENPVQKSFAILESSEEDDDDRPLLDDTDIAGAPTQAYALNSSVDTGDDEDSLPDIAMEPTQAYVLNSSHEEDNFADCPTQAYGLDSDTDIEEADDGTSAPTQPVEGHTSERITNGDRAATQECSEEDIHVPTDEVTQPLQDSIDRNEPTQTVGDTLPFTSADQEEPPPTLPVHPHDEMEGTLPVAALGDTGKADEQATLMIRSEEATLRSEGSNGTNKPQLNKNRADSSQGFVTSENGSKPKAYPYDTDSETEKNRNAFEEATQAYALDEEGIEEEMTQTRGQEERKEHQIDNAEESTQAYKSEEETLEPETQSFEEGEEKGNEESTQAYNSNEEDTVEETQASGDSDVEQGKDSNIAEAETQAYGDDEDTDKGRKAVSSTDVDDDDFANMETQAYGGEDEEMDDLANAATQAYGLFQQEDETPETDEIATAETLAYGEEDLMATQACGVDTDEEPTQAETEESRDIADSPTIAYDDQLGETNIAESPTMAYEDQLGETQAYGIEEEKEEVHEEEEVVPETQEDDGDAATPIPLPPLKSALHSPDHPRRQVNRVGFTDRVRDVEPAVAPDDQLVETQAYGVAEDEQTDAVVKATTGTTEVQGSGQDVEPAAASESDDQLMETQAYGLEEGEEKSAVNLDTEEEETKEEGPTAGAKALKVDKSQEMEEDVQAGSKKGRQKRGGKIPSEEKTSPELEDTLTRRRTRGHKQDDSEDKDGPAVSLPAESAAEKPVRLGRGRRSAPPKAPVEGKGAEDKPQSSRRAGRSQQEENEKNVQAGSSNNTKKPKTKGRKSEPAPSTSKSDHKEESTKTVDATDDNQEEVPDRVQDIAEGATIGRTTKKARGRKSEPAPSTSKSDDMEETTNTVDETDDNQDTNSVPDIAQGATTGRTTRKARGKKSEPAPVSSVVESTTATGTRGKGRRRKDNDTESVASDVTDDLEEARPSRRSVRGKQKEDSKAKQGGKQEGRRRTRGRAAKDDDDEETGDGDEQTDVNGAENISSDAAKGQVVEEDAAPEHLPATRRGRGRKSVAASTRRGKASAVEKSAEDSVESAKSVENEVPKIVVSEEAPGPSGRQTRKRKGAAVEENETHTDEDSKAQEAEGSQKTKGKRGRQASKEETKETAEENSQPRGRGRKKTTSGQKNEGGEENTLSTASQSTQSSSATENADLQETTTSRKRGRSGQKSAESAAPQVSAKLTPPETPAVLSSPSQRTRRAVSGDSKPRIMFTGVVDRQGEKIVKDLGGDLVDSVINCTHLVTDKVRRTVKFLCLLARGQLIVSTDWLDRCKDCRTFLDAAPFMIKDPATEKQYNFSLATSHEKARDAPMLEGYRLHVTAGVRPDPTQMKDIINCAGGEFLKTMPKTHTDGTVVVSCEADRKQCDPALKAGIPVVTAEFLLTGILRQEVDVEAHRLFADFDRGSNKRKSTAPAADTGKRSRRR</sequence>
<feature type="domain" description="FHA" evidence="15">
    <location>
        <begin position="52"/>
        <end position="94"/>
    </location>
</feature>
<dbReference type="PROSITE" id="PS50172">
    <property type="entry name" value="BRCT"/>
    <property type="match status" value="2"/>
</dbReference>
<feature type="region of interest" description="Disordered" evidence="14">
    <location>
        <begin position="204"/>
        <end position="634"/>
    </location>
</feature>
<feature type="compositionally biased region" description="Basic and acidic residues" evidence="14">
    <location>
        <begin position="1342"/>
        <end position="1351"/>
    </location>
</feature>
<dbReference type="InterPro" id="IPR051579">
    <property type="entry name" value="DDR_Transcriptional_Reg"/>
</dbReference>
<dbReference type="PANTHER" id="PTHR23196">
    <property type="entry name" value="PAX TRANSCRIPTION ACTIVATION DOMAIN INTERACTING PROTEIN"/>
    <property type="match status" value="1"/>
</dbReference>
<evidence type="ECO:0000256" key="10">
    <source>
        <dbReference type="ARBA" id="ARBA00022990"/>
    </source>
</evidence>
<evidence type="ECO:0000256" key="6">
    <source>
        <dbReference type="ARBA" id="ARBA00022553"/>
    </source>
</evidence>
<keyword evidence="11" id="KW-0234">DNA repair</keyword>
<dbReference type="GO" id="GO:0005694">
    <property type="term" value="C:chromosome"/>
    <property type="evidence" value="ECO:0007669"/>
    <property type="project" value="UniProtKB-SubCell"/>
</dbReference>
<feature type="compositionally biased region" description="Acidic residues" evidence="14">
    <location>
        <begin position="242"/>
        <end position="257"/>
    </location>
</feature>
<dbReference type="PANTHER" id="PTHR23196:SF34">
    <property type="entry name" value="MEDIATOR OF DNA DAMAGE CHECKPOINT PROTEIN 1"/>
    <property type="match status" value="1"/>
</dbReference>
<feature type="compositionally biased region" description="Polar residues" evidence="14">
    <location>
        <begin position="1"/>
        <end position="10"/>
    </location>
</feature>
<feature type="domain" description="BRCT" evidence="16">
    <location>
        <begin position="1549"/>
        <end position="1632"/>
    </location>
</feature>
<organism evidence="17 18">
    <name type="scientific">Branchiostoma floridae</name>
    <name type="common">Florida lancelet</name>
    <name type="synonym">Amphioxus</name>
    <dbReference type="NCBI Taxonomy" id="7739"/>
    <lineage>
        <taxon>Eukaryota</taxon>
        <taxon>Metazoa</taxon>
        <taxon>Chordata</taxon>
        <taxon>Cephalochordata</taxon>
        <taxon>Leptocardii</taxon>
        <taxon>Amphioxiformes</taxon>
        <taxon>Branchiostomatidae</taxon>
        <taxon>Branchiostoma</taxon>
    </lineage>
</organism>
<feature type="compositionally biased region" description="Acidic residues" evidence="14">
    <location>
        <begin position="13"/>
        <end position="23"/>
    </location>
</feature>
<evidence type="ECO:0000256" key="9">
    <source>
        <dbReference type="ARBA" id="ARBA00022843"/>
    </source>
</evidence>
<dbReference type="Pfam" id="PF00498">
    <property type="entry name" value="FHA"/>
    <property type="match status" value="1"/>
</dbReference>
<evidence type="ECO:0000259" key="16">
    <source>
        <dbReference type="PROSITE" id="PS50172"/>
    </source>
</evidence>
<feature type="compositionally biased region" description="Basic and acidic residues" evidence="14">
    <location>
        <begin position="1028"/>
        <end position="1037"/>
    </location>
</feature>
<dbReference type="CDD" id="cd17744">
    <property type="entry name" value="BRCT_MDC1_rpt1"/>
    <property type="match status" value="1"/>
</dbReference>
<accession>A0A9J7MDX5</accession>
<feature type="region of interest" description="Disordered" evidence="14">
    <location>
        <begin position="154"/>
        <end position="179"/>
    </location>
</feature>